<organism evidence="1 2">
    <name type="scientific">Methylophilus medardicus</name>
    <dbReference type="NCBI Taxonomy" id="2588534"/>
    <lineage>
        <taxon>Bacteria</taxon>
        <taxon>Pseudomonadati</taxon>
        <taxon>Pseudomonadota</taxon>
        <taxon>Betaproteobacteria</taxon>
        <taxon>Nitrosomonadales</taxon>
        <taxon>Methylophilaceae</taxon>
        <taxon>Methylophilus</taxon>
    </lineage>
</organism>
<evidence type="ECO:0000313" key="1">
    <source>
        <dbReference type="EMBL" id="QDC43430.1"/>
    </source>
</evidence>
<keyword evidence="2" id="KW-1185">Reference proteome</keyword>
<dbReference type="OrthoDB" id="8536494at2"/>
<dbReference type="RefSeq" id="WP_140002456.1">
    <property type="nucleotide sequence ID" value="NZ_CP040946.1"/>
</dbReference>
<evidence type="ECO:0000313" key="2">
    <source>
        <dbReference type="Proteomes" id="UP000311008"/>
    </source>
</evidence>
<evidence type="ECO:0008006" key="3">
    <source>
        <dbReference type="Google" id="ProtNLM"/>
    </source>
</evidence>
<protein>
    <recommendedName>
        <fullName evidence="3">MSHA biogenesis protein MshP</fullName>
    </recommendedName>
</protein>
<name>A0A5B8CQP9_9PROT</name>
<gene>
    <name evidence="1" type="ORF">FIU01_02085</name>
</gene>
<dbReference type="EMBL" id="CP040946">
    <property type="protein sequence ID" value="QDC43430.1"/>
    <property type="molecule type" value="Genomic_DNA"/>
</dbReference>
<accession>A0A5B8CQP9</accession>
<sequence>MKSIAYRAKGFMLPVAIFLLVTLAALVGYAMRLSVLAQVGTIQDVQGANAYLAARAGVEWAAYQVLAPGSNAIQNCPAVPAPFTINGFNIVLTCNRSVPKDKGNTQDIGIYSITSTASVGVAGSQDYIERRIAVTLSRCLYNDPAGEECN</sequence>
<proteinExistence type="predicted"/>
<dbReference type="AlphaFoldDB" id="A0A5B8CQP9"/>
<reference evidence="2" key="1">
    <citation type="journal article" date="2019" name="ISME J.">
        <title>Evolution in action: habitat transition from sediment to the pelagial leads to genome streamlining in Methylophilaceae.</title>
        <authorList>
            <person name="Salcher M."/>
            <person name="Schaefle D."/>
            <person name="Kaspar M."/>
            <person name="Neuenschwander S.M."/>
            <person name="Ghai R."/>
        </authorList>
    </citation>
    <scope>NUCLEOTIDE SEQUENCE [LARGE SCALE GENOMIC DNA]</scope>
    <source>
        <strain evidence="2">MMS-M-51</strain>
    </source>
</reference>
<dbReference type="Proteomes" id="UP000311008">
    <property type="component" value="Chromosome"/>
</dbReference>
<dbReference type="KEGG" id="mmec:FIU01_02085"/>